<organism evidence="1 2">
    <name type="scientific">Candidatus Magnetobacterium bavaricum</name>
    <dbReference type="NCBI Taxonomy" id="29290"/>
    <lineage>
        <taxon>Bacteria</taxon>
        <taxon>Pseudomonadati</taxon>
        <taxon>Nitrospirota</taxon>
        <taxon>Thermodesulfovibrionia</taxon>
        <taxon>Thermodesulfovibrionales</taxon>
        <taxon>Candidatus Magnetobacteriaceae</taxon>
        <taxon>Candidatus Magnetobacterium</taxon>
    </lineage>
</organism>
<comment type="caution">
    <text evidence="1">The sequence shown here is derived from an EMBL/GenBank/DDBJ whole genome shotgun (WGS) entry which is preliminary data.</text>
</comment>
<evidence type="ECO:0000313" key="1">
    <source>
        <dbReference type="EMBL" id="KJU87528.1"/>
    </source>
</evidence>
<accession>A0A0F3H3K6</accession>
<proteinExistence type="predicted"/>
<dbReference type="Proteomes" id="UP000033423">
    <property type="component" value="Unassembled WGS sequence"/>
</dbReference>
<name>A0A0F3H3K6_9BACT</name>
<protein>
    <submittedName>
        <fullName evidence="1">Uncharacterized protein</fullName>
    </submittedName>
</protein>
<dbReference type="AlphaFoldDB" id="A0A0F3H3K6"/>
<gene>
    <name evidence="1" type="ORF">MBAV_000278</name>
</gene>
<sequence length="92" mass="10039">MDDYTQEGVLVDRILCCHLLDRALLTHCNGHIGSLTGYDTGSHTRAIVDTQLRVTRNTPAPVGVRRRYDLTVGCLEAVSYLSAIALPGNQLS</sequence>
<feature type="non-terminal residue" evidence="1">
    <location>
        <position position="92"/>
    </location>
</feature>
<evidence type="ECO:0000313" key="2">
    <source>
        <dbReference type="Proteomes" id="UP000033423"/>
    </source>
</evidence>
<reference evidence="1 2" key="1">
    <citation type="submission" date="2015-02" db="EMBL/GenBank/DDBJ databases">
        <title>Single-cell genomics of uncultivated deep-branching MTB reveals a conserved set of magnetosome genes.</title>
        <authorList>
            <person name="Kolinko S."/>
            <person name="Richter M."/>
            <person name="Glockner F.O."/>
            <person name="Brachmann A."/>
            <person name="Schuler D."/>
        </authorList>
    </citation>
    <scope>NUCLEOTIDE SEQUENCE [LARGE SCALE GENOMIC DNA]</scope>
    <source>
        <strain evidence="1">TM-1</strain>
    </source>
</reference>
<dbReference type="EMBL" id="LACI01000129">
    <property type="protein sequence ID" value="KJU87528.1"/>
    <property type="molecule type" value="Genomic_DNA"/>
</dbReference>
<keyword evidence="2" id="KW-1185">Reference proteome</keyword>